<reference evidence="1" key="1">
    <citation type="journal article" date="2021" name="Proc. Natl. Acad. Sci. U.S.A.">
        <title>A Catalog of Tens of Thousands of Viruses from Human Metagenomes Reveals Hidden Associations with Chronic Diseases.</title>
        <authorList>
            <person name="Tisza M.J."/>
            <person name="Buck C.B."/>
        </authorList>
    </citation>
    <scope>NUCLEOTIDE SEQUENCE</scope>
    <source>
        <strain evidence="1">CtGyV19</strain>
    </source>
</reference>
<proteinExistence type="predicted"/>
<accession>A0A8S5MVL4</accession>
<organism evidence="1">
    <name type="scientific">Siphoviridae sp. ctGyV19</name>
    <dbReference type="NCBI Taxonomy" id="2826225"/>
    <lineage>
        <taxon>Viruses</taxon>
        <taxon>Duplodnaviria</taxon>
        <taxon>Heunggongvirae</taxon>
        <taxon>Uroviricota</taxon>
        <taxon>Caudoviricetes</taxon>
    </lineage>
</organism>
<protein>
    <submittedName>
        <fullName evidence="1">Uncharacterized protein</fullName>
    </submittedName>
</protein>
<sequence length="80" mass="9111">MLQGKELKMYEASNCNIRLTLNNGEVLQGFCSEFSSAYDNDPEEASITLKNPVREGKGGILYPFTEIMEHEIKEIEVLRK</sequence>
<evidence type="ECO:0000313" key="1">
    <source>
        <dbReference type="EMBL" id="DAD86127.1"/>
    </source>
</evidence>
<dbReference type="EMBL" id="BK014994">
    <property type="protein sequence ID" value="DAD86127.1"/>
    <property type="molecule type" value="Genomic_DNA"/>
</dbReference>
<name>A0A8S5MVL4_9CAUD</name>